<accession>A0A6A6JPW3</accession>
<name>A0A6A6JPW3_WESOR</name>
<gene>
    <name evidence="1" type="ORF">EI97DRAFT_271342</name>
</gene>
<reference evidence="1" key="1">
    <citation type="journal article" date="2020" name="Stud. Mycol.">
        <title>101 Dothideomycetes genomes: a test case for predicting lifestyles and emergence of pathogens.</title>
        <authorList>
            <person name="Haridas S."/>
            <person name="Albert R."/>
            <person name="Binder M."/>
            <person name="Bloem J."/>
            <person name="Labutti K."/>
            <person name="Salamov A."/>
            <person name="Andreopoulos B."/>
            <person name="Baker S."/>
            <person name="Barry K."/>
            <person name="Bills G."/>
            <person name="Bluhm B."/>
            <person name="Cannon C."/>
            <person name="Castanera R."/>
            <person name="Culley D."/>
            <person name="Daum C."/>
            <person name="Ezra D."/>
            <person name="Gonzalez J."/>
            <person name="Henrissat B."/>
            <person name="Kuo A."/>
            <person name="Liang C."/>
            <person name="Lipzen A."/>
            <person name="Lutzoni F."/>
            <person name="Magnuson J."/>
            <person name="Mondo S."/>
            <person name="Nolan M."/>
            <person name="Ohm R."/>
            <person name="Pangilinan J."/>
            <person name="Park H.-J."/>
            <person name="Ramirez L."/>
            <person name="Alfaro M."/>
            <person name="Sun H."/>
            <person name="Tritt A."/>
            <person name="Yoshinaga Y."/>
            <person name="Zwiers L.-H."/>
            <person name="Turgeon B."/>
            <person name="Goodwin S."/>
            <person name="Spatafora J."/>
            <person name="Crous P."/>
            <person name="Grigoriev I."/>
        </authorList>
    </citation>
    <scope>NUCLEOTIDE SEQUENCE</scope>
    <source>
        <strain evidence="1">CBS 379.55</strain>
    </source>
</reference>
<dbReference type="Proteomes" id="UP000800097">
    <property type="component" value="Unassembled WGS sequence"/>
</dbReference>
<sequence length="139" mass="14817">MSHAAMGFLAVTIQLPSTQLRAWPNAADPCSLASLLLNVLGKCSSECRVRGPNCRASDKKLPIRHQATAAPYGLLGSSGSAAARLEVLEEAFLDDGRTAAHERTEGRKKPADKRFDTQVAVSVLPWSRVRLSAPPPTGV</sequence>
<evidence type="ECO:0000313" key="2">
    <source>
        <dbReference type="Proteomes" id="UP000800097"/>
    </source>
</evidence>
<evidence type="ECO:0000313" key="1">
    <source>
        <dbReference type="EMBL" id="KAF2277716.1"/>
    </source>
</evidence>
<dbReference type="RefSeq" id="XP_033655255.1">
    <property type="nucleotide sequence ID" value="XM_033794281.1"/>
</dbReference>
<dbReference type="AlphaFoldDB" id="A0A6A6JPW3"/>
<dbReference type="GeneID" id="54547456"/>
<organism evidence="1 2">
    <name type="scientific">Westerdykella ornata</name>
    <dbReference type="NCBI Taxonomy" id="318751"/>
    <lineage>
        <taxon>Eukaryota</taxon>
        <taxon>Fungi</taxon>
        <taxon>Dikarya</taxon>
        <taxon>Ascomycota</taxon>
        <taxon>Pezizomycotina</taxon>
        <taxon>Dothideomycetes</taxon>
        <taxon>Pleosporomycetidae</taxon>
        <taxon>Pleosporales</taxon>
        <taxon>Sporormiaceae</taxon>
        <taxon>Westerdykella</taxon>
    </lineage>
</organism>
<proteinExistence type="predicted"/>
<dbReference type="EMBL" id="ML986489">
    <property type="protein sequence ID" value="KAF2277716.1"/>
    <property type="molecule type" value="Genomic_DNA"/>
</dbReference>
<keyword evidence="2" id="KW-1185">Reference proteome</keyword>
<protein>
    <submittedName>
        <fullName evidence="1">Uncharacterized protein</fullName>
    </submittedName>
</protein>